<organism evidence="3 4">
    <name type="scientific">Candidatus Taylorbacteria bacterium RIFCSPHIGHO2_02_FULL_46_13</name>
    <dbReference type="NCBI Taxonomy" id="1802312"/>
    <lineage>
        <taxon>Bacteria</taxon>
        <taxon>Candidatus Tayloriibacteriota</taxon>
    </lineage>
</organism>
<evidence type="ECO:0000259" key="2">
    <source>
        <dbReference type="Pfam" id="PF14321"/>
    </source>
</evidence>
<gene>
    <name evidence="3" type="ORF">A3C06_00980</name>
</gene>
<name>A0A1G2MT30_9BACT</name>
<comment type="caution">
    <text evidence="3">The sequence shown here is derived from an EMBL/GenBank/DDBJ whole genome shotgun (WGS) entry which is preliminary data.</text>
</comment>
<dbReference type="Proteomes" id="UP000177565">
    <property type="component" value="Unassembled WGS sequence"/>
</dbReference>
<keyword evidence="1" id="KW-0812">Transmembrane</keyword>
<dbReference type="Pfam" id="PF14321">
    <property type="entry name" value="DUF4382"/>
    <property type="match status" value="1"/>
</dbReference>
<evidence type="ECO:0000313" key="3">
    <source>
        <dbReference type="EMBL" id="OHA27057.1"/>
    </source>
</evidence>
<proteinExistence type="predicted"/>
<feature type="domain" description="DUF4382" evidence="2">
    <location>
        <begin position="63"/>
        <end position="200"/>
    </location>
</feature>
<dbReference type="EMBL" id="MHRQ01000012">
    <property type="protein sequence ID" value="OHA27057.1"/>
    <property type="molecule type" value="Genomic_DNA"/>
</dbReference>
<dbReference type="AlphaFoldDB" id="A0A1G2MT30"/>
<keyword evidence="1" id="KW-1133">Transmembrane helix</keyword>
<sequence>MQKNYALWAVIAVIIIGGAIFLIKESATENALQNQGDTVPTTETNTSGTIEASVSAPAKSKDTGRVIFSITDEAVGLDTLQSIMLTVNELSVQSSQGSWVSISKTPRTFDLLNLHEKARNELLSDLNLTAGSYTKIRLSIGKVVIVSKEGLKNVEAKLPSQTLTFNTKIVVEKGGTSGVSFDFDSGKALHRTGDGTILFFPVVKLNTQHGIGLVQMLGGNVELLNGLSDFDQTLGVDENGNLKIGFALAASTKLELLGNIVRILPADEKAADLKVSAQTAIDTAIQSGYISTALSVQTILREKSRVWQIVGTKGAMLVTVYVDINTGKVVSVQ</sequence>
<evidence type="ECO:0000313" key="4">
    <source>
        <dbReference type="Proteomes" id="UP000177565"/>
    </source>
</evidence>
<evidence type="ECO:0000256" key="1">
    <source>
        <dbReference type="SAM" id="Phobius"/>
    </source>
</evidence>
<keyword evidence="1" id="KW-0472">Membrane</keyword>
<dbReference type="InterPro" id="IPR025491">
    <property type="entry name" value="DUF4382"/>
</dbReference>
<feature type="transmembrane region" description="Helical" evidence="1">
    <location>
        <begin position="6"/>
        <end position="23"/>
    </location>
</feature>
<reference evidence="3 4" key="1">
    <citation type="journal article" date="2016" name="Nat. Commun.">
        <title>Thousands of microbial genomes shed light on interconnected biogeochemical processes in an aquifer system.</title>
        <authorList>
            <person name="Anantharaman K."/>
            <person name="Brown C.T."/>
            <person name="Hug L.A."/>
            <person name="Sharon I."/>
            <person name="Castelle C.J."/>
            <person name="Probst A.J."/>
            <person name="Thomas B.C."/>
            <person name="Singh A."/>
            <person name="Wilkins M.J."/>
            <person name="Karaoz U."/>
            <person name="Brodie E.L."/>
            <person name="Williams K.H."/>
            <person name="Hubbard S.S."/>
            <person name="Banfield J.F."/>
        </authorList>
    </citation>
    <scope>NUCLEOTIDE SEQUENCE [LARGE SCALE GENOMIC DNA]</scope>
</reference>
<accession>A0A1G2MT30</accession>
<protein>
    <recommendedName>
        <fullName evidence="2">DUF4382 domain-containing protein</fullName>
    </recommendedName>
</protein>